<feature type="transmembrane region" description="Helical" evidence="1">
    <location>
        <begin position="402"/>
        <end position="424"/>
    </location>
</feature>
<feature type="transmembrane region" description="Helical" evidence="1">
    <location>
        <begin position="271"/>
        <end position="292"/>
    </location>
</feature>
<name>A0ABW1S1Z3_9LACO</name>
<evidence type="ECO:0008006" key="4">
    <source>
        <dbReference type="Google" id="ProtNLM"/>
    </source>
</evidence>
<feature type="transmembrane region" description="Helical" evidence="1">
    <location>
        <begin position="233"/>
        <end position="265"/>
    </location>
</feature>
<feature type="transmembrane region" description="Helical" evidence="1">
    <location>
        <begin position="181"/>
        <end position="199"/>
    </location>
</feature>
<dbReference type="Proteomes" id="UP001596282">
    <property type="component" value="Unassembled WGS sequence"/>
</dbReference>
<evidence type="ECO:0000313" key="2">
    <source>
        <dbReference type="EMBL" id="MFC6181545.1"/>
    </source>
</evidence>
<feature type="transmembrane region" description="Helical" evidence="1">
    <location>
        <begin position="488"/>
        <end position="506"/>
    </location>
</feature>
<keyword evidence="1" id="KW-0472">Membrane</keyword>
<evidence type="ECO:0000313" key="3">
    <source>
        <dbReference type="Proteomes" id="UP001596282"/>
    </source>
</evidence>
<proteinExistence type="predicted"/>
<organism evidence="2 3">
    <name type="scientific">Lactiplantibacillus daowaiensis</name>
    <dbReference type="NCBI Taxonomy" id="2559918"/>
    <lineage>
        <taxon>Bacteria</taxon>
        <taxon>Bacillati</taxon>
        <taxon>Bacillota</taxon>
        <taxon>Bacilli</taxon>
        <taxon>Lactobacillales</taxon>
        <taxon>Lactobacillaceae</taxon>
        <taxon>Lactiplantibacillus</taxon>
    </lineage>
</organism>
<keyword evidence="1" id="KW-1133">Transmembrane helix</keyword>
<comment type="caution">
    <text evidence="2">The sequence shown here is derived from an EMBL/GenBank/DDBJ whole genome shotgun (WGS) entry which is preliminary data.</text>
</comment>
<feature type="transmembrane region" description="Helical" evidence="1">
    <location>
        <begin position="39"/>
        <end position="59"/>
    </location>
</feature>
<gene>
    <name evidence="2" type="ORF">ACFP5Y_09955</name>
</gene>
<feature type="transmembrane region" description="Helical" evidence="1">
    <location>
        <begin position="71"/>
        <end position="91"/>
    </location>
</feature>
<keyword evidence="3" id="KW-1185">Reference proteome</keyword>
<reference evidence="3" key="1">
    <citation type="journal article" date="2019" name="Int. J. Syst. Evol. Microbiol.">
        <title>The Global Catalogue of Microorganisms (GCM) 10K type strain sequencing project: providing services to taxonomists for standard genome sequencing and annotation.</title>
        <authorList>
            <consortium name="The Broad Institute Genomics Platform"/>
            <consortium name="The Broad Institute Genome Sequencing Center for Infectious Disease"/>
            <person name="Wu L."/>
            <person name="Ma J."/>
        </authorList>
    </citation>
    <scope>NUCLEOTIDE SEQUENCE [LARGE SCALE GENOMIC DNA]</scope>
    <source>
        <strain evidence="3">CCM 8933</strain>
    </source>
</reference>
<dbReference type="RefSeq" id="WP_137628692.1">
    <property type="nucleotide sequence ID" value="NZ_BJDJ01000011.1"/>
</dbReference>
<feature type="transmembrane region" description="Helical" evidence="1">
    <location>
        <begin position="430"/>
        <end position="450"/>
    </location>
</feature>
<dbReference type="EMBL" id="JBHSSC010000039">
    <property type="protein sequence ID" value="MFC6181545.1"/>
    <property type="molecule type" value="Genomic_DNA"/>
</dbReference>
<feature type="transmembrane region" description="Helical" evidence="1">
    <location>
        <begin position="654"/>
        <end position="671"/>
    </location>
</feature>
<sequence>MMRLTKGLHWLAAGILCWAIVFASTQPVKFFADQDWVRPGVMLILTVGVLLIWQGGRRWTTRWSPLTYRRVLWGVAGLIIMTQLIVAWQFVDVGRSDAYFVRNQAIALAHGSTTWNHYFAVYPNNVNFTLLASLSLKLMLGLGLNSPWIALNMLRFIWLDTTLVAGLTILRRWRHWQPGALSLMVIWLVSVPVYAYALFAYTDVLVMPIPIVSLALGLWLTKQRGWRRWAIGIGACLLISFGVLVKSNLIVVWLAAALIILASGWRQHLNWTWLGMLLLTLAGWWFGFHLWATTAGYQKQPQTALPATSWIAMSLNPQLDGQYNRADFKQVEQQPTAQAKQATAKTMIAQRLQQLGLNGSLQHLAKKFRVFWATGDFDSFKLTTQWLRAPNWVLQHQRAVQFWLVTWTQTLFLSLLLGSAWTWFTARKRRLALSYLALIVIGLTVFHVGLWEVEARYALPLLPILMLLGSDATATVPSWTWCYGRSRWLISWLIILGVGFSGLSILQTSQTTMVKSQIVARQGNGAYFQATKTALAPQQTVTLTLPANGRNNQLGLQPTGKTGRVQITVRHAGHLVKQVTGTTNQLATITYPTQTAGQLTVTIKNQSPHAVHYQVARANYNQASGRVTTNTHVYWRYFVLNRTTAQPLTRIRTIGLNLLIWLTLSLGLLWWQPRPTEIDV</sequence>
<evidence type="ECO:0000256" key="1">
    <source>
        <dbReference type="SAM" id="Phobius"/>
    </source>
</evidence>
<protein>
    <recommendedName>
        <fullName evidence="4">Integral membrane protein</fullName>
    </recommendedName>
</protein>
<feature type="transmembrane region" description="Helical" evidence="1">
    <location>
        <begin position="205"/>
        <end position="221"/>
    </location>
</feature>
<feature type="transmembrane region" description="Helical" evidence="1">
    <location>
        <begin position="148"/>
        <end position="169"/>
    </location>
</feature>
<accession>A0ABW1S1Z3</accession>
<keyword evidence="1" id="KW-0812">Transmembrane</keyword>